<name>A0A5K1D357_9MAGN</name>
<accession>A0A5K1D357</accession>
<evidence type="ECO:0000256" key="1">
    <source>
        <dbReference type="ARBA" id="ARBA00022741"/>
    </source>
</evidence>
<dbReference type="Pfam" id="PF00012">
    <property type="entry name" value="HSP70"/>
    <property type="match status" value="1"/>
</dbReference>
<dbReference type="InterPro" id="IPR043129">
    <property type="entry name" value="ATPase_NBD"/>
</dbReference>
<dbReference type="InterPro" id="IPR018181">
    <property type="entry name" value="Heat_shock_70_CS"/>
</dbReference>
<dbReference type="PRINTS" id="PR00301">
    <property type="entry name" value="HEATSHOCK70"/>
</dbReference>
<evidence type="ECO:0000313" key="3">
    <source>
        <dbReference type="EMBL" id="VVW32896.1"/>
    </source>
</evidence>
<protein>
    <submittedName>
        <fullName evidence="3">Uncharacterized protein</fullName>
    </submittedName>
</protein>
<dbReference type="EMBL" id="LR721783">
    <property type="protein sequence ID" value="VVW32896.1"/>
    <property type="molecule type" value="Genomic_DNA"/>
</dbReference>
<gene>
    <name evidence="3" type="ORF">NYM_LOCUS19119</name>
</gene>
<dbReference type="GO" id="GO:0140662">
    <property type="term" value="F:ATP-dependent protein folding chaperone"/>
    <property type="evidence" value="ECO:0007669"/>
    <property type="project" value="InterPro"/>
</dbReference>
<dbReference type="PANTHER" id="PTHR19375">
    <property type="entry name" value="HEAT SHOCK PROTEIN 70KDA"/>
    <property type="match status" value="1"/>
</dbReference>
<sequence>MFNVRPPRTQTPLTGLSIMHIINEPTTAAISYGFLRDVTREGPKNIFVFDLGGKTFDVSLVTIHLAEYVVKATAWDTHLGGEDFDNRMLDELMEEFKRKHNEDISSNHRSLRRLRMQCEKATCHLSTHLKAVIEIDCFYGGIDFVYTVTRSWFEKLNLNLFQKCLEKVERCLNDAKMEKSSIHDIVLLGGSTRIPKIQQLLKDFFDDKKLSRSINLD</sequence>
<dbReference type="PROSITE" id="PS01036">
    <property type="entry name" value="HSP70_3"/>
    <property type="match status" value="1"/>
</dbReference>
<organism evidence="3">
    <name type="scientific">Nymphaea colorata</name>
    <name type="common">pocket water lily</name>
    <dbReference type="NCBI Taxonomy" id="210225"/>
    <lineage>
        <taxon>Eukaryota</taxon>
        <taxon>Viridiplantae</taxon>
        <taxon>Streptophyta</taxon>
        <taxon>Embryophyta</taxon>
        <taxon>Tracheophyta</taxon>
        <taxon>Spermatophyta</taxon>
        <taxon>Magnoliopsida</taxon>
        <taxon>Nymphaeales</taxon>
        <taxon>Nymphaeaceae</taxon>
        <taxon>Nymphaea</taxon>
    </lineage>
</organism>
<keyword evidence="1" id="KW-0547">Nucleotide-binding</keyword>
<dbReference type="Gramene" id="NC5G0050820.1">
    <property type="protein sequence ID" value="NC5G0050820.1:cds"/>
    <property type="gene ID" value="NC5G0050820"/>
</dbReference>
<keyword evidence="2" id="KW-0067">ATP-binding</keyword>
<proteinExistence type="predicted"/>
<dbReference type="Gene3D" id="3.90.640.10">
    <property type="entry name" value="Actin, Chain A, domain 4"/>
    <property type="match status" value="1"/>
</dbReference>
<dbReference type="FunFam" id="3.90.640.10:FF:000002">
    <property type="entry name" value="Heat shock 70 kDa"/>
    <property type="match status" value="1"/>
</dbReference>
<evidence type="ECO:0000256" key="2">
    <source>
        <dbReference type="ARBA" id="ARBA00022840"/>
    </source>
</evidence>
<dbReference type="Gene3D" id="3.30.420.40">
    <property type="match status" value="1"/>
</dbReference>
<dbReference type="GO" id="GO:0005524">
    <property type="term" value="F:ATP binding"/>
    <property type="evidence" value="ECO:0007669"/>
    <property type="project" value="UniProtKB-KW"/>
</dbReference>
<dbReference type="InterPro" id="IPR013126">
    <property type="entry name" value="Hsp_70_fam"/>
</dbReference>
<dbReference type="AlphaFoldDB" id="A0A5K1D357"/>
<dbReference type="SUPFAM" id="SSF53067">
    <property type="entry name" value="Actin-like ATPase domain"/>
    <property type="match status" value="1"/>
</dbReference>
<reference evidence="3" key="1">
    <citation type="submission" date="2019-09" db="EMBL/GenBank/DDBJ databases">
        <authorList>
            <person name="Zhang L."/>
        </authorList>
    </citation>
    <scope>NUCLEOTIDE SEQUENCE</scope>
</reference>